<organism evidence="2 3">
    <name type="scientific">Phaseolus angularis</name>
    <name type="common">Azuki bean</name>
    <name type="synonym">Vigna angularis</name>
    <dbReference type="NCBI Taxonomy" id="3914"/>
    <lineage>
        <taxon>Eukaryota</taxon>
        <taxon>Viridiplantae</taxon>
        <taxon>Streptophyta</taxon>
        <taxon>Embryophyta</taxon>
        <taxon>Tracheophyta</taxon>
        <taxon>Spermatophyta</taxon>
        <taxon>Magnoliopsida</taxon>
        <taxon>eudicotyledons</taxon>
        <taxon>Gunneridae</taxon>
        <taxon>Pentapetalae</taxon>
        <taxon>rosids</taxon>
        <taxon>fabids</taxon>
        <taxon>Fabales</taxon>
        <taxon>Fabaceae</taxon>
        <taxon>Papilionoideae</taxon>
        <taxon>50 kb inversion clade</taxon>
        <taxon>NPAAA clade</taxon>
        <taxon>indigoferoid/millettioid clade</taxon>
        <taxon>Phaseoleae</taxon>
        <taxon>Vigna</taxon>
    </lineage>
</organism>
<feature type="region of interest" description="Disordered" evidence="1">
    <location>
        <begin position="104"/>
        <end position="148"/>
    </location>
</feature>
<evidence type="ECO:0000256" key="1">
    <source>
        <dbReference type="SAM" id="MobiDB-lite"/>
    </source>
</evidence>
<proteinExistence type="predicted"/>
<evidence type="ECO:0000313" key="3">
    <source>
        <dbReference type="Proteomes" id="UP000053144"/>
    </source>
</evidence>
<feature type="compositionally biased region" description="Acidic residues" evidence="1">
    <location>
        <begin position="117"/>
        <end position="148"/>
    </location>
</feature>
<sequence>MNTKAPLGHPSLITHLCELAGVIISVPPFERPRKAIDEAYYRQYCGGDEVAQLVPPRRPHAQMQSIHKGQVATAEMIIGMYDTPPAHRWTMDEFHNVVAWVEEQAQGSRAGATEASSMEEDDDEEEEEDTFEDVKDDEEEEDSEDSTS</sequence>
<dbReference type="Gramene" id="KOM28576">
    <property type="protein sequence ID" value="KOM28576"/>
    <property type="gene ID" value="LR48_Vigan553s000500"/>
</dbReference>
<dbReference type="Proteomes" id="UP000053144">
    <property type="component" value="Unassembled WGS sequence"/>
</dbReference>
<reference evidence="3" key="1">
    <citation type="journal article" date="2015" name="Proc. Natl. Acad. Sci. U.S.A.">
        <title>Genome sequencing of adzuki bean (Vigna angularis) provides insight into high starch and low fat accumulation and domestication.</title>
        <authorList>
            <person name="Yang K."/>
            <person name="Tian Z."/>
            <person name="Chen C."/>
            <person name="Luo L."/>
            <person name="Zhao B."/>
            <person name="Wang Z."/>
            <person name="Yu L."/>
            <person name="Li Y."/>
            <person name="Sun Y."/>
            <person name="Li W."/>
            <person name="Chen Y."/>
            <person name="Li Y."/>
            <person name="Zhang Y."/>
            <person name="Ai D."/>
            <person name="Zhao J."/>
            <person name="Shang C."/>
            <person name="Ma Y."/>
            <person name="Wu B."/>
            <person name="Wang M."/>
            <person name="Gao L."/>
            <person name="Sun D."/>
            <person name="Zhang P."/>
            <person name="Guo F."/>
            <person name="Wang W."/>
            <person name="Li Y."/>
            <person name="Wang J."/>
            <person name="Varshney R.K."/>
            <person name="Wang J."/>
            <person name="Ling H.Q."/>
            <person name="Wan P."/>
        </authorList>
    </citation>
    <scope>NUCLEOTIDE SEQUENCE</scope>
    <source>
        <strain evidence="3">cv. Jingnong 6</strain>
    </source>
</reference>
<evidence type="ECO:0000313" key="2">
    <source>
        <dbReference type="EMBL" id="KOM28576.1"/>
    </source>
</evidence>
<protein>
    <submittedName>
        <fullName evidence="2">Uncharacterized protein</fullName>
    </submittedName>
</protein>
<accession>A0A0L9TDV5</accession>
<dbReference type="EMBL" id="KQ258438">
    <property type="protein sequence ID" value="KOM28576.1"/>
    <property type="molecule type" value="Genomic_DNA"/>
</dbReference>
<dbReference type="AlphaFoldDB" id="A0A0L9TDV5"/>
<gene>
    <name evidence="2" type="ORF">LR48_Vigan553s000500</name>
</gene>
<name>A0A0L9TDV5_PHAAN</name>